<dbReference type="SMART" id="SM00471">
    <property type="entry name" value="HDc"/>
    <property type="match status" value="1"/>
</dbReference>
<dbReference type="Proteomes" id="UP000830835">
    <property type="component" value="Unassembled WGS sequence"/>
</dbReference>
<keyword evidence="4 8" id="KW-0378">Hydrolase</keyword>
<evidence type="ECO:0000259" key="7">
    <source>
        <dbReference type="SMART" id="SM00471"/>
    </source>
</evidence>
<dbReference type="GO" id="GO:0008803">
    <property type="term" value="F:bis(5'-nucleosyl)-tetraphosphatase (symmetrical) activity"/>
    <property type="evidence" value="ECO:0007669"/>
    <property type="project" value="UniProtKB-EC"/>
</dbReference>
<keyword evidence="2" id="KW-0479">Metal-binding</keyword>
<keyword evidence="9" id="KW-1185">Reference proteome</keyword>
<dbReference type="InterPro" id="IPR006674">
    <property type="entry name" value="HD_domain"/>
</dbReference>
<accession>A0ABT0C6I7</accession>
<dbReference type="InterPro" id="IPR005249">
    <property type="entry name" value="YqeK"/>
</dbReference>
<dbReference type="RefSeq" id="WP_244348393.1">
    <property type="nucleotide sequence ID" value="NZ_JAFIRA010000001.1"/>
</dbReference>
<sequence length="217" mass="23976">MRSTTGSPLRREAVLAWLEQQVPAPRIRHILGVEAMAQELAACHGLDGQKAAWAGLMHDLAKYFPPEKLLEMVAQERELDEVERAEPHILHAEAGSLVARDYFQVRDPEILAAIANHTLGQPGMDALSCVIFVADALEPNRGHSPELEQLRQLACTDLAKTVVGVCDLSLKFLLNRSQVIHPRTLMTRNHFLLHPLEMPMSRPHANPSASPVVLGGF</sequence>
<dbReference type="CDD" id="cd00077">
    <property type="entry name" value="HDc"/>
    <property type="match status" value="1"/>
</dbReference>
<evidence type="ECO:0000256" key="2">
    <source>
        <dbReference type="ARBA" id="ARBA00022723"/>
    </source>
</evidence>
<evidence type="ECO:0000256" key="1">
    <source>
        <dbReference type="ARBA" id="ARBA00012506"/>
    </source>
</evidence>
<evidence type="ECO:0000256" key="4">
    <source>
        <dbReference type="ARBA" id="ARBA00022801"/>
    </source>
</evidence>
<dbReference type="Gene3D" id="1.10.3210.10">
    <property type="entry name" value="Hypothetical protein af1432"/>
    <property type="match status" value="1"/>
</dbReference>
<reference evidence="8" key="1">
    <citation type="submission" date="2021-02" db="EMBL/GenBank/DDBJ databases">
        <title>The CRISPR/cas machinery reduction and long-range gene transfer in the hot spring cyanobacterium Synechococcus.</title>
        <authorList>
            <person name="Dvorak P."/>
            <person name="Jahodarova E."/>
            <person name="Hasler P."/>
            <person name="Poulickova A."/>
        </authorList>
    </citation>
    <scope>NUCLEOTIDE SEQUENCE</scope>
    <source>
        <strain evidence="8">Rupite</strain>
    </source>
</reference>
<evidence type="ECO:0000256" key="3">
    <source>
        <dbReference type="ARBA" id="ARBA00022741"/>
    </source>
</evidence>
<comment type="catalytic activity">
    <reaction evidence="6">
        <text>P(1),P(4)-bis(5'-adenosyl) tetraphosphate + H2O = 2 ADP + 2 H(+)</text>
        <dbReference type="Rhea" id="RHEA:24252"/>
        <dbReference type="ChEBI" id="CHEBI:15377"/>
        <dbReference type="ChEBI" id="CHEBI:15378"/>
        <dbReference type="ChEBI" id="CHEBI:58141"/>
        <dbReference type="ChEBI" id="CHEBI:456216"/>
        <dbReference type="EC" id="3.6.1.41"/>
    </reaction>
</comment>
<dbReference type="EMBL" id="JAFIRA010000001">
    <property type="protein sequence ID" value="MCJ2541393.1"/>
    <property type="molecule type" value="Genomic_DNA"/>
</dbReference>
<keyword evidence="3" id="KW-0547">Nucleotide-binding</keyword>
<feature type="domain" description="HD/PDEase" evidence="7">
    <location>
        <begin position="22"/>
        <end position="149"/>
    </location>
</feature>
<dbReference type="PANTHER" id="PTHR35795:SF1">
    <property type="entry name" value="BIS(5'-NUCLEOSYL)-TETRAPHOSPHATASE, SYMMETRICAL"/>
    <property type="match status" value="1"/>
</dbReference>
<dbReference type="NCBIfam" id="TIGR00488">
    <property type="entry name" value="bis(5'-nucleosyl)-tetraphosphatase (symmetrical) YqeK"/>
    <property type="match status" value="1"/>
</dbReference>
<keyword evidence="5" id="KW-0408">Iron</keyword>
<comment type="caution">
    <text evidence="8">The sequence shown here is derived from an EMBL/GenBank/DDBJ whole genome shotgun (WGS) entry which is preliminary data.</text>
</comment>
<organism evidence="8 9">
    <name type="scientific">Thermostichus vulcanus str. 'Rupite'</name>
    <dbReference type="NCBI Taxonomy" id="2813851"/>
    <lineage>
        <taxon>Bacteria</taxon>
        <taxon>Bacillati</taxon>
        <taxon>Cyanobacteriota</taxon>
        <taxon>Cyanophyceae</taxon>
        <taxon>Thermostichales</taxon>
        <taxon>Thermostichaceae</taxon>
        <taxon>Thermostichus</taxon>
    </lineage>
</organism>
<dbReference type="SUPFAM" id="SSF109604">
    <property type="entry name" value="HD-domain/PDEase-like"/>
    <property type="match status" value="1"/>
</dbReference>
<dbReference type="PANTHER" id="PTHR35795">
    <property type="entry name" value="SLR1885 PROTEIN"/>
    <property type="match status" value="1"/>
</dbReference>
<protein>
    <recommendedName>
        <fullName evidence="1">bis(5'-nucleosyl)-tetraphosphatase (symmetrical)</fullName>
        <ecNumber evidence="1">3.6.1.41</ecNumber>
    </recommendedName>
</protein>
<dbReference type="InterPro" id="IPR051094">
    <property type="entry name" value="Diverse_Catalytic_Enzymes"/>
</dbReference>
<dbReference type="InterPro" id="IPR003607">
    <property type="entry name" value="HD/PDEase_dom"/>
</dbReference>
<gene>
    <name evidence="8" type="primary">yqeK</name>
    <name evidence="8" type="ORF">JX360_00485</name>
</gene>
<evidence type="ECO:0000256" key="6">
    <source>
        <dbReference type="ARBA" id="ARBA00049417"/>
    </source>
</evidence>
<name>A0ABT0C6I7_THEVL</name>
<evidence type="ECO:0000256" key="5">
    <source>
        <dbReference type="ARBA" id="ARBA00023004"/>
    </source>
</evidence>
<evidence type="ECO:0000313" key="9">
    <source>
        <dbReference type="Proteomes" id="UP000830835"/>
    </source>
</evidence>
<dbReference type="Pfam" id="PF01966">
    <property type="entry name" value="HD"/>
    <property type="match status" value="1"/>
</dbReference>
<dbReference type="EC" id="3.6.1.41" evidence="1"/>
<proteinExistence type="predicted"/>
<evidence type="ECO:0000313" key="8">
    <source>
        <dbReference type="EMBL" id="MCJ2541393.1"/>
    </source>
</evidence>